<evidence type="ECO:0000313" key="1">
    <source>
        <dbReference type="EMBL" id="QKF94767.1"/>
    </source>
</evidence>
<sequence>MKYFFLFITILVIITSFFKSEIFNVFEVDDQFNAYLVGNVQLNIQNQFPLFCTFSSSQSPIKIYVHYSGLKYYHKAHYIDSWNNKTLELHPGNIIKMYNNDRNYVSIVCE</sequence>
<gene>
    <name evidence="1" type="ORF">Fadolivirus_1_1309</name>
</gene>
<accession>A0A7D3QVB3</accession>
<dbReference type="Proteomes" id="UP001162001">
    <property type="component" value="Segment"/>
</dbReference>
<evidence type="ECO:0000313" key="2">
    <source>
        <dbReference type="Proteomes" id="UP001162001"/>
    </source>
</evidence>
<proteinExistence type="predicted"/>
<keyword evidence="2" id="KW-1185">Reference proteome</keyword>
<name>A0A7D3QVB3_9VIRU</name>
<protein>
    <submittedName>
        <fullName evidence="1">Uncharacterized protein</fullName>
    </submittedName>
</protein>
<organism evidence="1 2">
    <name type="scientific">Fadolivirus FV1/VV64</name>
    <dbReference type="NCBI Taxonomy" id="3070911"/>
    <lineage>
        <taxon>Viruses</taxon>
        <taxon>Varidnaviria</taxon>
        <taxon>Bamfordvirae</taxon>
        <taxon>Nucleocytoviricota</taxon>
        <taxon>Megaviricetes</taxon>
        <taxon>Imitervirales</taxon>
        <taxon>Mimiviridae</taxon>
        <taxon>Klosneuvirinae</taxon>
        <taxon>Fadolivirus</taxon>
        <taxon>Fadolivirus algeromassiliense</taxon>
    </lineage>
</organism>
<dbReference type="EMBL" id="MT418680">
    <property type="protein sequence ID" value="QKF94767.1"/>
    <property type="molecule type" value="Genomic_DNA"/>
</dbReference>
<reference evidence="1 2" key="1">
    <citation type="submission" date="2020-04" db="EMBL/GenBank/DDBJ databases">
        <title>Advantages and limits of metagenomic assembly and binning of a giant virus.</title>
        <authorList>
            <person name="Schulz F."/>
            <person name="Andreani J."/>
            <person name="Francis R."/>
            <person name="Boudjemaa H."/>
            <person name="Bou Khalil J.Y."/>
            <person name="Lee J."/>
            <person name="La Scola B."/>
            <person name="Woyke T."/>
        </authorList>
    </citation>
    <scope>NUCLEOTIDE SEQUENCE [LARGE SCALE GENOMIC DNA]</scope>
    <source>
        <strain evidence="1 2">FV1/VV64</strain>
    </source>
</reference>